<keyword evidence="2" id="KW-0812">Transmembrane</keyword>
<keyword evidence="2" id="KW-0472">Membrane</keyword>
<sequence length="145" mass="16424">MSWGSDFWSLHMVWTLYTPFYVVSPVSSGWVRCGTASLLLFPCTNGRSRFQFCNQLGFHHSTHGFADADVTHDVFCHNEANSYPACSMMRLSLCTTRPSPNCSASYRIMHVACISEVPLLYHQPQLASPEPRRPKRSQCTMNATR</sequence>
<accession>A0A7U2IAJ2</accession>
<dbReference type="AlphaFoldDB" id="A0A7U2IAJ2"/>
<evidence type="ECO:0000256" key="1">
    <source>
        <dbReference type="SAM" id="MobiDB-lite"/>
    </source>
</evidence>
<feature type="region of interest" description="Disordered" evidence="1">
    <location>
        <begin position="125"/>
        <end position="145"/>
    </location>
</feature>
<dbReference type="VEuPathDB" id="FungiDB:JI435_423190"/>
<keyword evidence="2" id="KW-1133">Transmembrane helix</keyword>
<dbReference type="EMBL" id="CP069042">
    <property type="protein sequence ID" value="QRD06279.1"/>
    <property type="molecule type" value="Genomic_DNA"/>
</dbReference>
<feature type="transmembrane region" description="Helical" evidence="2">
    <location>
        <begin position="20"/>
        <end position="41"/>
    </location>
</feature>
<evidence type="ECO:0000256" key="2">
    <source>
        <dbReference type="SAM" id="Phobius"/>
    </source>
</evidence>
<evidence type="ECO:0000313" key="3">
    <source>
        <dbReference type="EMBL" id="QRD06279.1"/>
    </source>
</evidence>
<gene>
    <name evidence="3" type="ORF">JI435_423190</name>
</gene>
<dbReference type="Proteomes" id="UP000663193">
    <property type="component" value="Chromosome 20"/>
</dbReference>
<proteinExistence type="predicted"/>
<name>A0A7U2IAJ2_PHANO</name>
<reference evidence="4" key="1">
    <citation type="journal article" date="2021" name="BMC Genomics">
        <title>Chromosome-level genome assembly and manually-curated proteome of model necrotroph Parastagonospora nodorum Sn15 reveals a genome-wide trove of candidate effector homologs, and redundancy of virulence-related functions within an accessory chromosome.</title>
        <authorList>
            <person name="Bertazzoni S."/>
            <person name="Jones D.A.B."/>
            <person name="Phan H.T."/>
            <person name="Tan K.-C."/>
            <person name="Hane J.K."/>
        </authorList>
    </citation>
    <scope>NUCLEOTIDE SEQUENCE [LARGE SCALE GENOMIC DNA]</scope>
    <source>
        <strain evidence="4">SN15 / ATCC MYA-4574 / FGSC 10173)</strain>
    </source>
</reference>
<organism evidence="3 4">
    <name type="scientific">Phaeosphaeria nodorum (strain SN15 / ATCC MYA-4574 / FGSC 10173)</name>
    <name type="common">Glume blotch fungus</name>
    <name type="synonym">Parastagonospora nodorum</name>
    <dbReference type="NCBI Taxonomy" id="321614"/>
    <lineage>
        <taxon>Eukaryota</taxon>
        <taxon>Fungi</taxon>
        <taxon>Dikarya</taxon>
        <taxon>Ascomycota</taxon>
        <taxon>Pezizomycotina</taxon>
        <taxon>Dothideomycetes</taxon>
        <taxon>Pleosporomycetidae</taxon>
        <taxon>Pleosporales</taxon>
        <taxon>Pleosporineae</taxon>
        <taxon>Phaeosphaeriaceae</taxon>
        <taxon>Parastagonospora</taxon>
    </lineage>
</organism>
<protein>
    <submittedName>
        <fullName evidence="3">Uncharacterized protein</fullName>
    </submittedName>
</protein>
<evidence type="ECO:0000313" key="4">
    <source>
        <dbReference type="Proteomes" id="UP000663193"/>
    </source>
</evidence>
<keyword evidence="4" id="KW-1185">Reference proteome</keyword>